<feature type="compositionally biased region" description="Acidic residues" evidence="11">
    <location>
        <begin position="582"/>
        <end position="593"/>
    </location>
</feature>
<protein>
    <submittedName>
        <fullName evidence="15">ADAMTS 2</fullName>
    </submittedName>
</protein>
<dbReference type="InterPro" id="IPR021910">
    <property type="entry name" value="NGX6/PGAP6/MYMK"/>
</dbReference>
<evidence type="ECO:0000256" key="10">
    <source>
        <dbReference type="PIRSR" id="PIRSR613273-3"/>
    </source>
</evidence>
<feature type="transmembrane region" description="Helical" evidence="12">
    <location>
        <begin position="154"/>
        <end position="171"/>
    </location>
</feature>
<dbReference type="InterPro" id="IPR010294">
    <property type="entry name" value="ADAMTS_spacer1"/>
</dbReference>
<evidence type="ECO:0000313" key="16">
    <source>
        <dbReference type="Proteomes" id="UP001295444"/>
    </source>
</evidence>
<feature type="transmembrane region" description="Helical" evidence="12">
    <location>
        <begin position="177"/>
        <end position="195"/>
    </location>
</feature>
<feature type="compositionally biased region" description="Basic and acidic residues" evidence="11">
    <location>
        <begin position="603"/>
        <end position="616"/>
    </location>
</feature>
<keyword evidence="9 10" id="KW-1015">Disulfide bond</keyword>
<dbReference type="Pfam" id="PF05986">
    <property type="entry name" value="ADAMTS_spacer1"/>
    <property type="match status" value="1"/>
</dbReference>
<evidence type="ECO:0000256" key="12">
    <source>
        <dbReference type="SAM" id="Phobius"/>
    </source>
</evidence>
<dbReference type="Pfam" id="PF19236">
    <property type="entry name" value="ADAMTS_CR_3"/>
    <property type="match status" value="1"/>
</dbReference>
<dbReference type="InterPro" id="IPR000884">
    <property type="entry name" value="TSP1_rpt"/>
</dbReference>
<dbReference type="GO" id="GO:0030198">
    <property type="term" value="P:extracellular matrix organization"/>
    <property type="evidence" value="ECO:0007669"/>
    <property type="project" value="InterPro"/>
</dbReference>
<dbReference type="GO" id="GO:0005886">
    <property type="term" value="C:plasma membrane"/>
    <property type="evidence" value="ECO:0007669"/>
    <property type="project" value="UniProtKB-SubCell"/>
</dbReference>
<evidence type="ECO:0000256" key="3">
    <source>
        <dbReference type="ARBA" id="ARBA00005542"/>
    </source>
</evidence>
<dbReference type="InterPro" id="IPR050439">
    <property type="entry name" value="ADAMTS_ADAMTS-like"/>
</dbReference>
<proteinExistence type="inferred from homology"/>
<comment type="subcellular location">
    <subcellularLocation>
        <location evidence="2">Cell membrane</location>
        <topology evidence="2">Multi-pass membrane protein</topology>
    </subcellularLocation>
    <subcellularLocation>
        <location evidence="1">Secreted</location>
    </subcellularLocation>
</comment>
<dbReference type="AlphaFoldDB" id="A0AAD1WM15"/>
<name>A0AAD1WM15_PELCU</name>
<feature type="transmembrane region" description="Helical" evidence="12">
    <location>
        <begin position="65"/>
        <end position="86"/>
    </location>
</feature>
<dbReference type="PRINTS" id="PR01857">
    <property type="entry name" value="ADAMTSFAMILY"/>
</dbReference>
<evidence type="ECO:0000256" key="7">
    <source>
        <dbReference type="ARBA" id="ARBA00022989"/>
    </source>
</evidence>
<feature type="disulfide bond" evidence="10">
    <location>
        <begin position="292"/>
        <end position="333"/>
    </location>
</feature>
<dbReference type="Proteomes" id="UP001295444">
    <property type="component" value="Chromosome 09"/>
</dbReference>
<reference evidence="15" key="1">
    <citation type="submission" date="2022-03" db="EMBL/GenBank/DDBJ databases">
        <authorList>
            <person name="Alioto T."/>
            <person name="Alioto T."/>
            <person name="Gomez Garrido J."/>
        </authorList>
    </citation>
    <scope>NUCLEOTIDE SEQUENCE</scope>
</reference>
<evidence type="ECO:0000256" key="11">
    <source>
        <dbReference type="SAM" id="MobiDB-lite"/>
    </source>
</evidence>
<evidence type="ECO:0000256" key="5">
    <source>
        <dbReference type="ARBA" id="ARBA00022525"/>
    </source>
</evidence>
<feature type="region of interest" description="Disordered" evidence="11">
    <location>
        <begin position="755"/>
        <end position="782"/>
    </location>
</feature>
<keyword evidence="5" id="KW-0964">Secreted</keyword>
<dbReference type="Pfam" id="PF00090">
    <property type="entry name" value="TSP_1"/>
    <property type="match status" value="1"/>
</dbReference>
<evidence type="ECO:0000259" key="13">
    <source>
        <dbReference type="Pfam" id="PF05986"/>
    </source>
</evidence>
<dbReference type="GO" id="GO:0031012">
    <property type="term" value="C:extracellular matrix"/>
    <property type="evidence" value="ECO:0007669"/>
    <property type="project" value="TreeGrafter"/>
</dbReference>
<organism evidence="15 16">
    <name type="scientific">Pelobates cultripes</name>
    <name type="common">Western spadefoot toad</name>
    <dbReference type="NCBI Taxonomy" id="61616"/>
    <lineage>
        <taxon>Eukaryota</taxon>
        <taxon>Metazoa</taxon>
        <taxon>Chordata</taxon>
        <taxon>Craniata</taxon>
        <taxon>Vertebrata</taxon>
        <taxon>Euteleostomi</taxon>
        <taxon>Amphibia</taxon>
        <taxon>Batrachia</taxon>
        <taxon>Anura</taxon>
        <taxon>Pelobatoidea</taxon>
        <taxon>Pelobatidae</taxon>
        <taxon>Pelobates</taxon>
    </lineage>
</organism>
<evidence type="ECO:0000256" key="4">
    <source>
        <dbReference type="ARBA" id="ARBA00022475"/>
    </source>
</evidence>
<feature type="transmembrane region" description="Helical" evidence="12">
    <location>
        <begin position="115"/>
        <end position="134"/>
    </location>
</feature>
<feature type="domain" description="ADAMTS/ADAMTS-like cysteine-rich" evidence="14">
    <location>
        <begin position="400"/>
        <end position="446"/>
    </location>
</feature>
<dbReference type="Pfam" id="PF12036">
    <property type="entry name" value="DUF3522"/>
    <property type="match status" value="1"/>
</dbReference>
<dbReference type="InterPro" id="IPR013273">
    <property type="entry name" value="ADAMTS/ADAMTS-like"/>
</dbReference>
<dbReference type="SMART" id="SM00209">
    <property type="entry name" value="TSP1"/>
    <property type="match status" value="1"/>
</dbReference>
<evidence type="ECO:0000256" key="9">
    <source>
        <dbReference type="ARBA" id="ARBA00023157"/>
    </source>
</evidence>
<evidence type="ECO:0000256" key="1">
    <source>
        <dbReference type="ARBA" id="ARBA00004613"/>
    </source>
</evidence>
<keyword evidence="16" id="KW-1185">Reference proteome</keyword>
<evidence type="ECO:0000256" key="2">
    <source>
        <dbReference type="ARBA" id="ARBA00004651"/>
    </source>
</evidence>
<feature type="transmembrane region" description="Helical" evidence="12">
    <location>
        <begin position="35"/>
        <end position="58"/>
    </location>
</feature>
<dbReference type="InterPro" id="IPR036383">
    <property type="entry name" value="TSP1_rpt_sf"/>
</dbReference>
<dbReference type="Gene3D" id="2.20.100.10">
    <property type="entry name" value="Thrombospondin type-1 (TSP1) repeat"/>
    <property type="match status" value="1"/>
</dbReference>
<keyword evidence="8 12" id="KW-0472">Membrane</keyword>
<feature type="disulfide bond" evidence="10">
    <location>
        <begin position="307"/>
        <end position="323"/>
    </location>
</feature>
<evidence type="ECO:0000256" key="6">
    <source>
        <dbReference type="ARBA" id="ARBA00022692"/>
    </source>
</evidence>
<dbReference type="InterPro" id="IPR045371">
    <property type="entry name" value="ADAMTS_CR_3"/>
</dbReference>
<keyword evidence="7 12" id="KW-1133">Transmembrane helix</keyword>
<evidence type="ECO:0000256" key="8">
    <source>
        <dbReference type="ARBA" id="ARBA00023136"/>
    </source>
</evidence>
<gene>
    <name evidence="15" type="ORF">PECUL_23A016166</name>
</gene>
<keyword evidence="4" id="KW-1003">Cell membrane</keyword>
<evidence type="ECO:0000313" key="15">
    <source>
        <dbReference type="EMBL" id="CAH2316804.1"/>
    </source>
</evidence>
<feature type="domain" description="ADAMTS/ADAMTS-like Spacer 1" evidence="13">
    <location>
        <begin position="449"/>
        <end position="563"/>
    </location>
</feature>
<dbReference type="PANTHER" id="PTHR13723">
    <property type="entry name" value="ADAMTS A DISINTEGRIN AND METALLOPROTEASE WITH THROMBOSPONDIN MOTIFS PROTEASE"/>
    <property type="match status" value="1"/>
</dbReference>
<dbReference type="Gene3D" id="2.60.120.830">
    <property type="match status" value="1"/>
</dbReference>
<comment type="similarity">
    <text evidence="3">Belongs to the TMEM8 family.</text>
</comment>
<feature type="region of interest" description="Disordered" evidence="11">
    <location>
        <begin position="576"/>
        <end position="616"/>
    </location>
</feature>
<dbReference type="SUPFAM" id="SSF82895">
    <property type="entry name" value="TSP-1 type 1 repeat"/>
    <property type="match status" value="1"/>
</dbReference>
<dbReference type="PROSITE" id="PS50092">
    <property type="entry name" value="TSP1"/>
    <property type="match status" value="1"/>
</dbReference>
<sequence>MGSIVAKLLLPTISSLAFLPTISIAAKRQFHLEAMVYFFTMFFIAIYHACEGPGLSFLCFMRYDLLEYFSIYGTALSMWVSLIAMADFDEPKRSTIIMFGVLTIAVRIYQDRLGYGVYSGPIGTAVLMISVKWLTKMKEKKGLYPEKSVYTQQIGPGFCFGALALMLRFFFEEWDYTYVHSFYHCSLAMSFVLLLPKINKKADDLQQCGGPVTVTCLQEAHQNFLKMKIMRDSQELDLFFRKNMEPGWILLLLTVTATFALSQENIQTSNSLEDGADATTFWWGEWTKWTACTRTCGGGVKSQERHCLRQRRKTLNIHVNKTCTGTSKRYQLCKVQECPINGRSFREEQCTSFNSHVYNGKTSQWKPLYPDDYVHISSKPCDLQCTTVDGQRQLMVQARDGTSCKYSDYRGVCVSGKCEPIGCDGVLFSTHTLDKCGVCQGDGSSCVHITGNYRKGASHLGYSLVTHIPVGARDIQIVERKKSADVLAVADESGHFYFNGNFKVDSPKNFNIAGTVFKYRRPMDVYETGIEYIVAQGPTNQDLNIMVWNQNGKNPSITFQYTLLRRPHSRITQPIYYNFPDSESEESKESDDEFTPRNASLSNKEKGRWRGDMQDFGHRDSTEKLTLIKGQETNEVYETRQSGNCDGKGKPIKEPSTNRTSYLSHIGEQDSASKFNSKEFLPGNVIFNQLASKTSDSRDPFNNITRGVIFSQGQPLNSVEPNLDNLYVDYEENEDNAAFDLNITFLELSIDRTSNTSAETQLSNSTVSAGNSSFNRTQKASS</sequence>
<dbReference type="PANTHER" id="PTHR13723:SF147">
    <property type="entry name" value="ADAMTS-LIKE PROTEIN 2"/>
    <property type="match status" value="1"/>
</dbReference>
<dbReference type="GO" id="GO:0005576">
    <property type="term" value="C:extracellular region"/>
    <property type="evidence" value="ECO:0007669"/>
    <property type="project" value="UniProtKB-SubCell"/>
</dbReference>
<dbReference type="EMBL" id="OW240920">
    <property type="protein sequence ID" value="CAH2316804.1"/>
    <property type="molecule type" value="Genomic_DNA"/>
</dbReference>
<accession>A0AAD1WM15</accession>
<keyword evidence="6 12" id="KW-0812">Transmembrane</keyword>
<dbReference type="FunFam" id="2.60.120.830:FF:000001">
    <property type="entry name" value="A disintegrin and metalloproteinase with thrombospondin motifs 1"/>
    <property type="match status" value="1"/>
</dbReference>
<feature type="disulfide bond" evidence="10">
    <location>
        <begin position="296"/>
        <end position="338"/>
    </location>
</feature>
<evidence type="ECO:0000259" key="14">
    <source>
        <dbReference type="Pfam" id="PF19236"/>
    </source>
</evidence>